<feature type="compositionally biased region" description="Basic residues" evidence="1">
    <location>
        <begin position="953"/>
        <end position="962"/>
    </location>
</feature>
<dbReference type="VEuPathDB" id="PlasmoDB:PCOAH_00040490"/>
<dbReference type="AlphaFoldDB" id="A0A1B1E5Q8"/>
<dbReference type="Pfam" id="PF05795">
    <property type="entry name" value="Plasmodium_Vir"/>
    <property type="match status" value="3"/>
</dbReference>
<evidence type="ECO:0000256" key="1">
    <source>
        <dbReference type="SAM" id="MobiDB-lite"/>
    </source>
</evidence>
<dbReference type="KEGG" id="pcot:PCOAH_00040490"/>
<sequence length="972" mass="110322">MSETEPAETYLKNEHLQELPSKTAYNAFENGDNECTTYGITVDGEAAQLKGVLKTHQKIKEEAEKIVKAWCSASSQGRIGTTSIPYSRLCHALYYWLGDKVWNKGNNVWSVTRFLSVMGDIYTALEQFGVENNCTLFYKDNSNIDQTIFGHRRTVFDFTFDYKNIKDLLKSHNNYCDNAYYQHLNQAKTAFEKVLNDCKSKWDDDLYCTEFRDTYETNKNSQNPLSLTYVSKGPLNSDTVYKDVQLELKYASPKSNTAMTATISSIFSIGALGFATSLLYKYNLLPSWFRNHSGGGGSNSSRTNRKKRTNGHDFDTLTSMDTSTTSYSTENSSTKIGISNTYIKILIKNGENRINIIYLCKEPIEYHINNNNNPCLTQLPSEKEYKKFEEGQTCPAEAHGQCSNEQIIEQVKGTVAIYTSVGSDTEKIVKNYYYACTKETNPTNYYSPCYFFYYWLGEKIKDKIYGRSPLGQVIGAIYKKLHQFGLPYNNKKCKDLYPGIDVSIFTPRKKIFDYSYNYKTLLGKPQSNEFLCTEICDQYLSDVQSVYSTESNSCGETTSDLFCNELKNEYKKYFDKNKKPTLPCATKPEDEEDDDNDSCPTEVMGSPDAIPAKGTELTREHLNKLPSKMLYQKFDNGDGKEGCDVGEREVNDVKTKLTKALSGKVFEDSEVNKIFHAWCYVTRTIKKKCGSLYKDPFKFLYLWLGLKLFEEKDQIDSFDDLMDDIQEGLTKMEGGSGNKCGPLCKGNIDKTIFNKRKLAYEYYMDHDGIKGQLQNPNPEKTPCDQKYYDHLKEGYTAYNEICGKCTRGTPTNPCCTEFQDMCKDYRSKKLEELKCNPISTPGAREEQHDATSPGGSIVPATAISSVTALIGLPTTAFFLYKYTSLPSLISNTLSSGGRSNNSNRKRRTTERPFNRFLDDSTTEYTATDESTIGSIAESTTTNGSTLYNDGQRRRGGRNRSNTRPRNITYHPT</sequence>
<feature type="region of interest" description="Disordered" evidence="1">
    <location>
        <begin position="583"/>
        <end position="605"/>
    </location>
</feature>
<dbReference type="EMBL" id="CP016250">
    <property type="protein sequence ID" value="ANQ10089.1"/>
    <property type="molecule type" value="Genomic_DNA"/>
</dbReference>
<name>A0A1B1E5Q8_9APIC</name>
<keyword evidence="3" id="KW-1185">Reference proteome</keyword>
<feature type="compositionally biased region" description="Low complexity" evidence="1">
    <location>
        <begin position="891"/>
        <end position="902"/>
    </location>
</feature>
<protein>
    <submittedName>
        <fullName evidence="2">Kir protein</fullName>
    </submittedName>
</protein>
<feature type="region of interest" description="Disordered" evidence="1">
    <location>
        <begin position="891"/>
        <end position="914"/>
    </location>
</feature>
<dbReference type="RefSeq" id="XP_019916784.1">
    <property type="nucleotide sequence ID" value="XM_020060837.1"/>
</dbReference>
<dbReference type="InterPro" id="IPR008780">
    <property type="entry name" value="Plasmodium_Vir"/>
</dbReference>
<proteinExistence type="predicted"/>
<feature type="region of interest" description="Disordered" evidence="1">
    <location>
        <begin position="294"/>
        <end position="317"/>
    </location>
</feature>
<dbReference type="Proteomes" id="UP000092716">
    <property type="component" value="Chromosome 12"/>
</dbReference>
<feature type="compositionally biased region" description="Polar residues" evidence="1">
    <location>
        <begin position="928"/>
        <end position="948"/>
    </location>
</feature>
<accession>A0A1B1E5Q8</accession>
<dbReference type="GeneID" id="30910780"/>
<gene>
    <name evidence="2" type="ORF">PCOAH_00040490</name>
</gene>
<reference evidence="3" key="1">
    <citation type="submission" date="2016-06" db="EMBL/GenBank/DDBJ databases">
        <title>First high quality genome sequence of Plasmodium coatneyi using continuous long reads from single molecule, real-time sequencing.</title>
        <authorList>
            <person name="Chien J.-T."/>
            <person name="Pakala S.B."/>
            <person name="Geraldo J.A."/>
            <person name="Lapp S.A."/>
            <person name="Barnwell J.W."/>
            <person name="Kissinger J.C."/>
            <person name="Galinski M.R."/>
            <person name="Humphrey J.C."/>
        </authorList>
    </citation>
    <scope>NUCLEOTIDE SEQUENCE [LARGE SCALE GENOMIC DNA]</scope>
    <source>
        <strain evidence="3">Hackeri</strain>
    </source>
</reference>
<feature type="region of interest" description="Disordered" evidence="1">
    <location>
        <begin position="928"/>
        <end position="972"/>
    </location>
</feature>
<organism evidence="2 3">
    <name type="scientific">Plasmodium coatneyi</name>
    <dbReference type="NCBI Taxonomy" id="208452"/>
    <lineage>
        <taxon>Eukaryota</taxon>
        <taxon>Sar</taxon>
        <taxon>Alveolata</taxon>
        <taxon>Apicomplexa</taxon>
        <taxon>Aconoidasida</taxon>
        <taxon>Haemosporida</taxon>
        <taxon>Plasmodiidae</taxon>
        <taxon>Plasmodium</taxon>
    </lineage>
</organism>
<evidence type="ECO:0000313" key="3">
    <source>
        <dbReference type="Proteomes" id="UP000092716"/>
    </source>
</evidence>
<evidence type="ECO:0000313" key="2">
    <source>
        <dbReference type="EMBL" id="ANQ10089.1"/>
    </source>
</evidence>